<dbReference type="SUPFAM" id="SSF46785">
    <property type="entry name" value="Winged helix' DNA-binding domain"/>
    <property type="match status" value="1"/>
</dbReference>
<comment type="caution">
    <text evidence="9">The sequence shown here is derived from an EMBL/GenBank/DDBJ whole genome shotgun (WGS) entry which is preliminary data.</text>
</comment>
<dbReference type="Pfam" id="PF22381">
    <property type="entry name" value="Staph_reg_Sar_Rot"/>
    <property type="match status" value="1"/>
</dbReference>
<keyword evidence="3 9" id="KW-0238">DNA-binding</keyword>
<dbReference type="PROSITE" id="PS50995">
    <property type="entry name" value="HTH_MARR_2"/>
    <property type="match status" value="1"/>
</dbReference>
<protein>
    <recommendedName>
        <fullName evidence="6">HTH-type transcriptional regulator SarZ</fullName>
    </recommendedName>
    <alternativeName>
        <fullName evidence="7">Staphylococcal accessory regulator Z</fullName>
    </alternativeName>
</protein>
<comment type="subcellular location">
    <subcellularLocation>
        <location evidence="1">Cytoplasm</location>
    </subcellularLocation>
</comment>
<evidence type="ECO:0000313" key="9">
    <source>
        <dbReference type="EMBL" id="MDQ0205370.1"/>
    </source>
</evidence>
<evidence type="ECO:0000259" key="8">
    <source>
        <dbReference type="PROSITE" id="PS50995"/>
    </source>
</evidence>
<organism evidence="9 10">
    <name type="scientific">Alkalicoccobacillus murimartini</name>
    <dbReference type="NCBI Taxonomy" id="171685"/>
    <lineage>
        <taxon>Bacteria</taxon>
        <taxon>Bacillati</taxon>
        <taxon>Bacillota</taxon>
        <taxon>Bacilli</taxon>
        <taxon>Bacillales</taxon>
        <taxon>Bacillaceae</taxon>
        <taxon>Alkalicoccobacillus</taxon>
    </lineage>
</organism>
<dbReference type="Proteomes" id="UP001225034">
    <property type="component" value="Unassembled WGS sequence"/>
</dbReference>
<dbReference type="EMBL" id="JAUSUA010000001">
    <property type="protein sequence ID" value="MDQ0205370.1"/>
    <property type="molecule type" value="Genomic_DNA"/>
</dbReference>
<comment type="similarity">
    <text evidence="5">Belongs to the SarZ family.</text>
</comment>
<dbReference type="SMART" id="SM00347">
    <property type="entry name" value="HTH_MARR"/>
    <property type="match status" value="1"/>
</dbReference>
<dbReference type="Gene3D" id="1.10.10.10">
    <property type="entry name" value="Winged helix-like DNA-binding domain superfamily/Winged helix DNA-binding domain"/>
    <property type="match status" value="1"/>
</dbReference>
<feature type="domain" description="HTH marR-type" evidence="8">
    <location>
        <begin position="1"/>
        <end position="132"/>
    </location>
</feature>
<evidence type="ECO:0000256" key="2">
    <source>
        <dbReference type="ARBA" id="ARBA00023015"/>
    </source>
</evidence>
<dbReference type="GO" id="GO:0003677">
    <property type="term" value="F:DNA binding"/>
    <property type="evidence" value="ECO:0007669"/>
    <property type="project" value="UniProtKB-KW"/>
</dbReference>
<keyword evidence="2" id="KW-0805">Transcription regulation</keyword>
<keyword evidence="10" id="KW-1185">Reference proteome</keyword>
<gene>
    <name evidence="9" type="ORF">J2S05_000144</name>
</gene>
<keyword evidence="4" id="KW-0804">Transcription</keyword>
<dbReference type="PANTHER" id="PTHR42756:SF1">
    <property type="entry name" value="TRANSCRIPTIONAL REPRESSOR OF EMRAB OPERON"/>
    <property type="match status" value="1"/>
</dbReference>
<evidence type="ECO:0000256" key="3">
    <source>
        <dbReference type="ARBA" id="ARBA00023125"/>
    </source>
</evidence>
<evidence type="ECO:0000256" key="6">
    <source>
        <dbReference type="ARBA" id="ARBA00047188"/>
    </source>
</evidence>
<dbReference type="PANTHER" id="PTHR42756">
    <property type="entry name" value="TRANSCRIPTIONAL REGULATOR, MARR"/>
    <property type="match status" value="1"/>
</dbReference>
<evidence type="ECO:0000256" key="5">
    <source>
        <dbReference type="ARBA" id="ARBA00046337"/>
    </source>
</evidence>
<reference evidence="9 10" key="1">
    <citation type="submission" date="2023-07" db="EMBL/GenBank/DDBJ databases">
        <title>Genomic Encyclopedia of Type Strains, Phase IV (KMG-IV): sequencing the most valuable type-strain genomes for metagenomic binning, comparative biology and taxonomic classification.</title>
        <authorList>
            <person name="Goeker M."/>
        </authorList>
    </citation>
    <scope>NUCLEOTIDE SEQUENCE [LARGE SCALE GENOMIC DNA]</scope>
    <source>
        <strain evidence="9 10">DSM 19154</strain>
    </source>
</reference>
<sequence length="140" mass="16913">MKTEMKELNHLWTDIYYQMRYNHHDNITHQSVRILQVIEKEKDVGVKKIAEKIQVSHNTASEHIKRLMERKYVYKTRSKVDERKVILLITEEGQKVLHQHSSLSEEKLQHVFEIMTDQEKEMVLTAFKLMKERIDHVYPI</sequence>
<evidence type="ECO:0000256" key="7">
    <source>
        <dbReference type="ARBA" id="ARBA00047207"/>
    </source>
</evidence>
<dbReference type="RefSeq" id="WP_306979002.1">
    <property type="nucleotide sequence ID" value="NZ_JAUSUA010000001.1"/>
</dbReference>
<name>A0ABT9YC02_9BACI</name>
<evidence type="ECO:0000313" key="10">
    <source>
        <dbReference type="Proteomes" id="UP001225034"/>
    </source>
</evidence>
<dbReference type="InterPro" id="IPR000835">
    <property type="entry name" value="HTH_MarR-typ"/>
</dbReference>
<dbReference type="InterPro" id="IPR055166">
    <property type="entry name" value="Transc_reg_Sar_Rot_HTH"/>
</dbReference>
<proteinExistence type="inferred from homology"/>
<evidence type="ECO:0000256" key="4">
    <source>
        <dbReference type="ARBA" id="ARBA00023163"/>
    </source>
</evidence>
<dbReference type="InterPro" id="IPR036390">
    <property type="entry name" value="WH_DNA-bd_sf"/>
</dbReference>
<accession>A0ABT9YC02</accession>
<evidence type="ECO:0000256" key="1">
    <source>
        <dbReference type="ARBA" id="ARBA00004496"/>
    </source>
</evidence>
<dbReference type="InterPro" id="IPR036388">
    <property type="entry name" value="WH-like_DNA-bd_sf"/>
</dbReference>